<evidence type="ECO:0000313" key="2">
    <source>
        <dbReference type="Proteomes" id="UP000460949"/>
    </source>
</evidence>
<reference evidence="1 2" key="1">
    <citation type="submission" date="2019-11" db="EMBL/GenBank/DDBJ databases">
        <title>Genome sequences of 17 halophilic strains isolated from different environments.</title>
        <authorList>
            <person name="Furrow R.E."/>
        </authorList>
    </citation>
    <scope>NUCLEOTIDE SEQUENCE [LARGE SCALE GENOMIC DNA]</scope>
    <source>
        <strain evidence="1 2">22511_23_Filter</strain>
    </source>
</reference>
<dbReference type="RefSeq" id="WP_160838751.1">
    <property type="nucleotide sequence ID" value="NZ_WMET01000004.1"/>
</dbReference>
<name>A0A845DXN6_9BACI</name>
<dbReference type="EMBL" id="WMET01000004">
    <property type="protein sequence ID" value="MYL21225.1"/>
    <property type="molecule type" value="Genomic_DNA"/>
</dbReference>
<proteinExistence type="predicted"/>
<protein>
    <submittedName>
        <fullName evidence="1">Uncharacterized protein</fullName>
    </submittedName>
</protein>
<evidence type="ECO:0000313" key="1">
    <source>
        <dbReference type="EMBL" id="MYL21225.1"/>
    </source>
</evidence>
<comment type="caution">
    <text evidence="1">The sequence shown here is derived from an EMBL/GenBank/DDBJ whole genome shotgun (WGS) entry which is preliminary data.</text>
</comment>
<dbReference type="AlphaFoldDB" id="A0A845DXN6"/>
<organism evidence="1 2">
    <name type="scientific">Halobacillus litoralis</name>
    <dbReference type="NCBI Taxonomy" id="45668"/>
    <lineage>
        <taxon>Bacteria</taxon>
        <taxon>Bacillati</taxon>
        <taxon>Bacillota</taxon>
        <taxon>Bacilli</taxon>
        <taxon>Bacillales</taxon>
        <taxon>Bacillaceae</taxon>
        <taxon>Halobacillus</taxon>
    </lineage>
</organism>
<gene>
    <name evidence="1" type="ORF">GLW04_15090</name>
</gene>
<dbReference type="Proteomes" id="UP000460949">
    <property type="component" value="Unassembled WGS sequence"/>
</dbReference>
<sequence length="59" mass="6914">MKNNIRYADYHLSIHPDSARDQLDDWEAVRTVTTDKALEYQCFTDIPLTYWNIIQPVAG</sequence>
<accession>A0A845DXN6</accession>